<proteinExistence type="predicted"/>
<keyword evidence="8" id="KW-1185">Reference proteome</keyword>
<keyword evidence="2" id="KW-0442">Lipid degradation</keyword>
<dbReference type="Gene3D" id="1.20.90.10">
    <property type="entry name" value="Phospholipase A2 domain"/>
    <property type="match status" value="1"/>
</dbReference>
<dbReference type="GO" id="GO:0016042">
    <property type="term" value="P:lipid catabolic process"/>
    <property type="evidence" value="ECO:0007669"/>
    <property type="project" value="UniProtKB-KW"/>
</dbReference>
<dbReference type="GO" id="GO:0006644">
    <property type="term" value="P:phospholipid metabolic process"/>
    <property type="evidence" value="ECO:0007669"/>
    <property type="project" value="InterPro"/>
</dbReference>
<evidence type="ECO:0000256" key="3">
    <source>
        <dbReference type="ARBA" id="ARBA00023098"/>
    </source>
</evidence>
<dbReference type="SUPFAM" id="SSF48619">
    <property type="entry name" value="Phospholipase A2, PLA2"/>
    <property type="match status" value="1"/>
</dbReference>
<protein>
    <recommendedName>
        <fullName evidence="6">Phospholipase A2-like central domain-containing protein</fullName>
    </recommendedName>
</protein>
<dbReference type="PANTHER" id="PTHR12253">
    <property type="entry name" value="RH14732P"/>
    <property type="match status" value="1"/>
</dbReference>
<evidence type="ECO:0000256" key="2">
    <source>
        <dbReference type="ARBA" id="ARBA00022963"/>
    </source>
</evidence>
<evidence type="ECO:0000256" key="1">
    <source>
        <dbReference type="ARBA" id="ARBA00001913"/>
    </source>
</evidence>
<dbReference type="Proteomes" id="UP001497623">
    <property type="component" value="Unassembled WGS sequence"/>
</dbReference>
<feature type="domain" description="Phospholipase A2-like central" evidence="6">
    <location>
        <begin position="208"/>
        <end position="303"/>
    </location>
</feature>
<feature type="chain" id="PRO_5043988059" description="Phospholipase A2-like central domain-containing protein" evidence="5">
    <location>
        <begin position="19"/>
        <end position="343"/>
    </location>
</feature>
<keyword evidence="3" id="KW-0443">Lipid metabolism</keyword>
<evidence type="ECO:0000259" key="6">
    <source>
        <dbReference type="Pfam" id="PF05826"/>
    </source>
</evidence>
<evidence type="ECO:0000256" key="4">
    <source>
        <dbReference type="SAM" id="MobiDB-lite"/>
    </source>
</evidence>
<accession>A0AAV2PT50</accession>
<evidence type="ECO:0000313" key="8">
    <source>
        <dbReference type="Proteomes" id="UP001497623"/>
    </source>
</evidence>
<evidence type="ECO:0000313" key="7">
    <source>
        <dbReference type="EMBL" id="CAL4064931.1"/>
    </source>
</evidence>
<comment type="caution">
    <text evidence="7">The sequence shown here is derived from an EMBL/GenBank/DDBJ whole genome shotgun (WGS) entry which is preliminary data.</text>
</comment>
<name>A0AAV2PT50_MEGNR</name>
<dbReference type="GO" id="GO:0050482">
    <property type="term" value="P:arachidonate secretion"/>
    <property type="evidence" value="ECO:0007669"/>
    <property type="project" value="InterPro"/>
</dbReference>
<feature type="signal peptide" evidence="5">
    <location>
        <begin position="1"/>
        <end position="18"/>
    </location>
</feature>
<comment type="cofactor">
    <cofactor evidence="1">
        <name>Ca(2+)</name>
        <dbReference type="ChEBI" id="CHEBI:29108"/>
    </cofactor>
</comment>
<keyword evidence="5" id="KW-0732">Signal</keyword>
<dbReference type="Pfam" id="PF05826">
    <property type="entry name" value="Phospholip_A2_2"/>
    <property type="match status" value="1"/>
</dbReference>
<dbReference type="EMBL" id="CAXKWB010001609">
    <property type="protein sequence ID" value="CAL4064931.1"/>
    <property type="molecule type" value="Genomic_DNA"/>
</dbReference>
<dbReference type="GO" id="GO:0004623">
    <property type="term" value="F:phospholipase A2 activity"/>
    <property type="evidence" value="ECO:0007669"/>
    <property type="project" value="InterPro"/>
</dbReference>
<organism evidence="7 8">
    <name type="scientific">Meganyctiphanes norvegica</name>
    <name type="common">Northern krill</name>
    <name type="synonym">Thysanopoda norvegica</name>
    <dbReference type="NCBI Taxonomy" id="48144"/>
    <lineage>
        <taxon>Eukaryota</taxon>
        <taxon>Metazoa</taxon>
        <taxon>Ecdysozoa</taxon>
        <taxon>Arthropoda</taxon>
        <taxon>Crustacea</taxon>
        <taxon>Multicrustacea</taxon>
        <taxon>Malacostraca</taxon>
        <taxon>Eumalacostraca</taxon>
        <taxon>Eucarida</taxon>
        <taxon>Euphausiacea</taxon>
        <taxon>Euphausiidae</taxon>
        <taxon>Meganyctiphanes</taxon>
    </lineage>
</organism>
<evidence type="ECO:0000256" key="5">
    <source>
        <dbReference type="SAM" id="SignalP"/>
    </source>
</evidence>
<dbReference type="InterPro" id="IPR016090">
    <property type="entry name" value="PLA2-like_dom"/>
</dbReference>
<reference evidence="7 8" key="1">
    <citation type="submission" date="2024-05" db="EMBL/GenBank/DDBJ databases">
        <authorList>
            <person name="Wallberg A."/>
        </authorList>
    </citation>
    <scope>NUCLEOTIDE SEQUENCE [LARGE SCALE GENOMIC DNA]</scope>
</reference>
<sequence length="343" mass="38939">MSSAVCFLVLLCSGICLSRPDGLTDYMVEDNLDDGQHEVRLHWHGVTAKQASVGSQLDAQGGLVYRQVSYKDGIVQLIYNGDPSRKSSNPLVLKDCEFAHDEDEVKNFLVTFIDDVEAAKEYPEDSLAGVMGNVTFTRLSELEDIPEHLQELVKFRHLKAQCKNHHRKIRTEVKEKRKQANKLEENDDSESQGHSRARRSVLDTFTLVPHTKWCGAGYSANVYSDVGAYSGADACCRAHDLRCPYYISSFQKKYGIMNWGVGTVNHCACDERFRACLKMARTGASNVVGQLFFDIVKTRCFVFKKEKVCKKESWWGKCEKYGYARKAVLRDPIPWNNHPSRYT</sequence>
<dbReference type="AlphaFoldDB" id="A0AAV2PT50"/>
<gene>
    <name evidence="7" type="ORF">MNOR_LOCUS4389</name>
</gene>
<dbReference type="InterPro" id="IPR036444">
    <property type="entry name" value="PLipase_A2_dom_sf"/>
</dbReference>
<feature type="region of interest" description="Disordered" evidence="4">
    <location>
        <begin position="166"/>
        <end position="196"/>
    </location>
</feature>